<keyword evidence="13" id="KW-1185">Reference proteome</keyword>
<dbReference type="Pfam" id="PF00359">
    <property type="entry name" value="PTS_EIIA_2"/>
    <property type="match status" value="1"/>
</dbReference>
<accession>R3TKR2</accession>
<reference evidence="12 13" key="1">
    <citation type="submission" date="2013-02" db="EMBL/GenBank/DDBJ databases">
        <title>The Genome Sequence of Enterococcus phoeniculicola BAA-412.</title>
        <authorList>
            <consortium name="The Broad Institute Genome Sequencing Platform"/>
            <consortium name="The Broad Institute Genome Sequencing Center for Infectious Disease"/>
            <person name="Earl A.M."/>
            <person name="Gilmore M.S."/>
            <person name="Lebreton F."/>
            <person name="Walker B."/>
            <person name="Young S.K."/>
            <person name="Zeng Q."/>
            <person name="Gargeya S."/>
            <person name="Fitzgerald M."/>
            <person name="Haas B."/>
            <person name="Abouelleil A."/>
            <person name="Alvarado L."/>
            <person name="Arachchi H.M."/>
            <person name="Berlin A.M."/>
            <person name="Chapman S.B."/>
            <person name="Dewar J."/>
            <person name="Goldberg J."/>
            <person name="Griggs A."/>
            <person name="Gujja S."/>
            <person name="Hansen M."/>
            <person name="Howarth C."/>
            <person name="Imamovic A."/>
            <person name="Larimer J."/>
            <person name="McCowan C."/>
            <person name="Murphy C."/>
            <person name="Neiman D."/>
            <person name="Pearson M."/>
            <person name="Priest M."/>
            <person name="Roberts A."/>
            <person name="Saif S."/>
            <person name="Shea T."/>
            <person name="Sisk P."/>
            <person name="Sykes S."/>
            <person name="Wortman J."/>
            <person name="Nusbaum C."/>
            <person name="Birren B."/>
        </authorList>
    </citation>
    <scope>NUCLEOTIDE SEQUENCE [LARGE SCALE GENOMIC DNA]</scope>
    <source>
        <strain evidence="12 13">ATCC BAA-412</strain>
    </source>
</reference>
<keyword evidence="3" id="KW-0963">Cytoplasm</keyword>
<dbReference type="GO" id="GO:0005737">
    <property type="term" value="C:cytoplasm"/>
    <property type="evidence" value="ECO:0007669"/>
    <property type="project" value="UniProtKB-SubCell"/>
</dbReference>
<dbReference type="AlphaFoldDB" id="R3TKR2"/>
<comment type="function">
    <text evidence="8">The phosphoenolpyruvate-dependent sugar phosphotransferase system (sugar PTS), a major carbohydrate active transport system, catalyzes the phosphorylation of incoming sugar substrates concomitantly with their translocation across the cell membrane. The enzyme II UlaABC PTS system is involved in ascorbate transport.</text>
</comment>
<evidence type="ECO:0000256" key="7">
    <source>
        <dbReference type="ARBA" id="ARBA00022777"/>
    </source>
</evidence>
<keyword evidence="5" id="KW-0808">Transferase</keyword>
<dbReference type="eggNOG" id="COG1762">
    <property type="taxonomic scope" value="Bacteria"/>
</dbReference>
<dbReference type="Gene3D" id="3.40.930.10">
    <property type="entry name" value="Mannitol-specific EII, Chain A"/>
    <property type="match status" value="1"/>
</dbReference>
<evidence type="ECO:0000256" key="4">
    <source>
        <dbReference type="ARBA" id="ARBA00022553"/>
    </source>
</evidence>
<keyword evidence="2" id="KW-0813">Transport</keyword>
<dbReference type="PROSITE" id="PS51094">
    <property type="entry name" value="PTS_EIIA_TYPE_2"/>
    <property type="match status" value="1"/>
</dbReference>
<comment type="caution">
    <text evidence="12">The sequence shown here is derived from an EMBL/GenBank/DDBJ whole genome shotgun (WGS) entry which is preliminary data.</text>
</comment>
<dbReference type="EMBL" id="AJAT01000018">
    <property type="protein sequence ID" value="EOL41658.1"/>
    <property type="molecule type" value="Genomic_DNA"/>
</dbReference>
<evidence type="ECO:0000256" key="8">
    <source>
        <dbReference type="ARBA" id="ARBA00037387"/>
    </source>
</evidence>
<dbReference type="InterPro" id="IPR051351">
    <property type="entry name" value="Ascorbate-PTS_EIIA_comp"/>
</dbReference>
<dbReference type="OrthoDB" id="369398at2"/>
<evidence type="ECO:0000256" key="10">
    <source>
        <dbReference type="ARBA" id="ARBA00042072"/>
    </source>
</evidence>
<evidence type="ECO:0000256" key="9">
    <source>
        <dbReference type="ARBA" id="ARBA00041175"/>
    </source>
</evidence>
<dbReference type="RefSeq" id="WP_010769854.1">
    <property type="nucleotide sequence ID" value="NZ_ASWE01000001.1"/>
</dbReference>
<sequence>MLSTIVKPEYIQLKQEVHSFEEAIELAMSPLLKGGAVTQEYVKKVMEIYKETGPYIVITKHVALPHAPTEYGALATAMGITTLKVPVESGHETNDPVRYLFSLSAADGEKHLKALSELVAFLSDDKFLTMLDNATTKEEIINYIKKEEGNE</sequence>
<evidence type="ECO:0000259" key="11">
    <source>
        <dbReference type="PROSITE" id="PS51094"/>
    </source>
</evidence>
<dbReference type="PANTHER" id="PTHR36203:SF1">
    <property type="entry name" value="ASCORBATE-SPECIFIC PTS SYSTEM EIIA COMPONENT"/>
    <property type="match status" value="1"/>
</dbReference>
<dbReference type="CDD" id="cd00211">
    <property type="entry name" value="PTS_IIA_fru"/>
    <property type="match status" value="1"/>
</dbReference>
<keyword evidence="6" id="KW-0598">Phosphotransferase system</keyword>
<protein>
    <recommendedName>
        <fullName evidence="9">Ascorbate-specific PTS system EIIA component</fullName>
    </recommendedName>
    <alternativeName>
        <fullName evidence="10">Ascorbate-specific phosphotransferase enzyme IIA component</fullName>
    </alternativeName>
</protein>
<keyword evidence="7" id="KW-0418">Kinase</keyword>
<evidence type="ECO:0000256" key="3">
    <source>
        <dbReference type="ARBA" id="ARBA00022490"/>
    </source>
</evidence>
<evidence type="ECO:0000256" key="1">
    <source>
        <dbReference type="ARBA" id="ARBA00004496"/>
    </source>
</evidence>
<evidence type="ECO:0000256" key="6">
    <source>
        <dbReference type="ARBA" id="ARBA00022683"/>
    </source>
</evidence>
<dbReference type="GO" id="GO:0009401">
    <property type="term" value="P:phosphoenolpyruvate-dependent sugar phosphotransferase system"/>
    <property type="evidence" value="ECO:0007669"/>
    <property type="project" value="UniProtKB-KW"/>
</dbReference>
<proteinExistence type="predicted"/>
<dbReference type="HOGENOM" id="CLU_072531_2_0_9"/>
<dbReference type="InterPro" id="IPR016152">
    <property type="entry name" value="PTrfase/Anion_transptr"/>
</dbReference>
<name>R3TKR2_9ENTE</name>
<evidence type="ECO:0000313" key="12">
    <source>
        <dbReference type="EMBL" id="EOL41658.1"/>
    </source>
</evidence>
<evidence type="ECO:0000256" key="2">
    <source>
        <dbReference type="ARBA" id="ARBA00022448"/>
    </source>
</evidence>
<dbReference type="STRING" id="154621.RV11_GL002819"/>
<dbReference type="PANTHER" id="PTHR36203">
    <property type="entry name" value="ASCORBATE-SPECIFIC PTS SYSTEM EIIA COMPONENT"/>
    <property type="match status" value="1"/>
</dbReference>
<organism evidence="12 13">
    <name type="scientific">Enterococcus phoeniculicola ATCC BAA-412</name>
    <dbReference type="NCBI Taxonomy" id="1158610"/>
    <lineage>
        <taxon>Bacteria</taxon>
        <taxon>Bacillati</taxon>
        <taxon>Bacillota</taxon>
        <taxon>Bacilli</taxon>
        <taxon>Lactobacillales</taxon>
        <taxon>Enterococcaceae</taxon>
        <taxon>Enterococcus</taxon>
    </lineage>
</organism>
<dbReference type="SUPFAM" id="SSF55804">
    <property type="entry name" value="Phoshotransferase/anion transport protein"/>
    <property type="match status" value="1"/>
</dbReference>
<comment type="subcellular location">
    <subcellularLocation>
        <location evidence="1">Cytoplasm</location>
    </subcellularLocation>
</comment>
<dbReference type="InterPro" id="IPR002178">
    <property type="entry name" value="PTS_EIIA_type-2_dom"/>
</dbReference>
<dbReference type="Proteomes" id="UP000013785">
    <property type="component" value="Unassembled WGS sequence"/>
</dbReference>
<feature type="domain" description="PTS EIIA type-2" evidence="11">
    <location>
        <begin position="4"/>
        <end position="147"/>
    </location>
</feature>
<evidence type="ECO:0000256" key="5">
    <source>
        <dbReference type="ARBA" id="ARBA00022679"/>
    </source>
</evidence>
<dbReference type="GO" id="GO:0016301">
    <property type="term" value="F:kinase activity"/>
    <property type="evidence" value="ECO:0007669"/>
    <property type="project" value="UniProtKB-KW"/>
</dbReference>
<gene>
    <name evidence="12" type="ORF">UC3_03223</name>
</gene>
<evidence type="ECO:0000313" key="13">
    <source>
        <dbReference type="Proteomes" id="UP000013785"/>
    </source>
</evidence>
<keyword evidence="4" id="KW-0597">Phosphoprotein</keyword>
<dbReference type="PATRIC" id="fig|1158610.3.peg.3211"/>